<accession>A0A484I8B7</accession>
<gene>
    <name evidence="1" type="ORF">NFRAN_1119</name>
</gene>
<sequence length="50" mass="5635">MPSEGNRVANNLRNQSTFVKIVLIMGFSNDENLKDLDSIETNISKYFSSP</sequence>
<evidence type="ECO:0000313" key="2">
    <source>
        <dbReference type="Proteomes" id="UP000294299"/>
    </source>
</evidence>
<keyword evidence="2" id="KW-1185">Reference proteome</keyword>
<dbReference type="Proteomes" id="UP000294299">
    <property type="component" value="Chromosome NFRAN"/>
</dbReference>
<name>A0A484I8B7_9ARCH</name>
<dbReference type="RefSeq" id="WP_172602123.1">
    <property type="nucleotide sequence ID" value="NZ_LR216287.1"/>
</dbReference>
<dbReference type="AlphaFoldDB" id="A0A484I8B7"/>
<organism evidence="1 2">
    <name type="scientific">Candidatus Nitrosocosmicus franklandianus</name>
    <dbReference type="NCBI Taxonomy" id="1798806"/>
    <lineage>
        <taxon>Archaea</taxon>
        <taxon>Nitrososphaerota</taxon>
        <taxon>Nitrososphaeria</taxon>
        <taxon>Nitrososphaerales</taxon>
        <taxon>Nitrososphaeraceae</taxon>
        <taxon>Candidatus Nitrosocosmicus</taxon>
    </lineage>
</organism>
<reference evidence="1 2" key="1">
    <citation type="submission" date="2019-02" db="EMBL/GenBank/DDBJ databases">
        <authorList>
            <person name="Lehtovirta-Morley E L."/>
        </authorList>
    </citation>
    <scope>NUCLEOTIDE SEQUENCE [LARGE SCALE GENOMIC DNA]</scope>
    <source>
        <strain evidence="1">NFRAN1</strain>
    </source>
</reference>
<protein>
    <submittedName>
        <fullName evidence="1">Uncharacterized protein</fullName>
    </submittedName>
</protein>
<dbReference type="EMBL" id="LR216287">
    <property type="protein sequence ID" value="VFJ13441.1"/>
    <property type="molecule type" value="Genomic_DNA"/>
</dbReference>
<evidence type="ECO:0000313" key="1">
    <source>
        <dbReference type="EMBL" id="VFJ13441.1"/>
    </source>
</evidence>
<proteinExistence type="predicted"/>
<dbReference type="KEGG" id="nfn:NFRAN_1119"/>
<dbReference type="GeneID" id="55648741"/>